<organism evidence="1 2">
    <name type="scientific">Miscanthus lutarioriparius</name>
    <dbReference type="NCBI Taxonomy" id="422564"/>
    <lineage>
        <taxon>Eukaryota</taxon>
        <taxon>Viridiplantae</taxon>
        <taxon>Streptophyta</taxon>
        <taxon>Embryophyta</taxon>
        <taxon>Tracheophyta</taxon>
        <taxon>Spermatophyta</taxon>
        <taxon>Magnoliopsida</taxon>
        <taxon>Liliopsida</taxon>
        <taxon>Poales</taxon>
        <taxon>Poaceae</taxon>
        <taxon>PACMAD clade</taxon>
        <taxon>Panicoideae</taxon>
        <taxon>Andropogonodae</taxon>
        <taxon>Andropogoneae</taxon>
        <taxon>Saccharinae</taxon>
        <taxon>Miscanthus</taxon>
    </lineage>
</organism>
<name>A0A811RQW2_9POAL</name>
<proteinExistence type="predicted"/>
<dbReference type="OrthoDB" id="684496at2759"/>
<protein>
    <submittedName>
        <fullName evidence="1">Uncharacterized protein</fullName>
    </submittedName>
</protein>
<keyword evidence="2" id="KW-1185">Reference proteome</keyword>
<reference evidence="1" key="1">
    <citation type="submission" date="2020-10" db="EMBL/GenBank/DDBJ databases">
        <authorList>
            <person name="Han B."/>
            <person name="Lu T."/>
            <person name="Zhao Q."/>
            <person name="Huang X."/>
            <person name="Zhao Y."/>
        </authorList>
    </citation>
    <scope>NUCLEOTIDE SEQUENCE</scope>
</reference>
<gene>
    <name evidence="1" type="ORF">NCGR_LOCUS55405</name>
</gene>
<comment type="caution">
    <text evidence="1">The sequence shown here is derived from an EMBL/GenBank/DDBJ whole genome shotgun (WGS) entry which is preliminary data.</text>
</comment>
<sequence length="231" mass="26713">MVSLSRHLSGWENSTFGNVKRGLKGMKELERLRSDPLRMGPSYEKIKIVDRLVELNHREEIMWKQRSRINRLAEGDKNTRFFHIQATQRRRRNKISRLKLGDGSFTEDEEVMVSMTMDFYKTLYTAEGTADTDELLHTVLTKVTGAMNNMLLKPISSEEVKNTLFQMFPTKALGPDGFLAHFFQRHWDLCGEEVTAVVLRVLRGDDDLARINNTNIVLIPKVEKPEELGQF</sequence>
<evidence type="ECO:0000313" key="1">
    <source>
        <dbReference type="EMBL" id="CAD6272130.1"/>
    </source>
</evidence>
<dbReference type="AlphaFoldDB" id="A0A811RQW2"/>
<evidence type="ECO:0000313" key="2">
    <source>
        <dbReference type="Proteomes" id="UP000604825"/>
    </source>
</evidence>
<accession>A0A811RQW2</accession>
<dbReference type="Proteomes" id="UP000604825">
    <property type="component" value="Unassembled WGS sequence"/>
</dbReference>
<dbReference type="EMBL" id="CAJGYO010000016">
    <property type="protein sequence ID" value="CAD6272130.1"/>
    <property type="molecule type" value="Genomic_DNA"/>
</dbReference>